<evidence type="ECO:0000313" key="1">
    <source>
        <dbReference type="EMBL" id="GEU36001.1"/>
    </source>
</evidence>
<accession>A0A6L2JGC4</accession>
<protein>
    <submittedName>
        <fullName evidence="1">Uncharacterized protein</fullName>
    </submittedName>
</protein>
<gene>
    <name evidence="1" type="ORF">Tci_007979</name>
</gene>
<dbReference type="AlphaFoldDB" id="A0A6L2JGC4"/>
<organism evidence="1">
    <name type="scientific">Tanacetum cinerariifolium</name>
    <name type="common">Dalmatian daisy</name>
    <name type="synonym">Chrysanthemum cinerariifolium</name>
    <dbReference type="NCBI Taxonomy" id="118510"/>
    <lineage>
        <taxon>Eukaryota</taxon>
        <taxon>Viridiplantae</taxon>
        <taxon>Streptophyta</taxon>
        <taxon>Embryophyta</taxon>
        <taxon>Tracheophyta</taxon>
        <taxon>Spermatophyta</taxon>
        <taxon>Magnoliopsida</taxon>
        <taxon>eudicotyledons</taxon>
        <taxon>Gunneridae</taxon>
        <taxon>Pentapetalae</taxon>
        <taxon>asterids</taxon>
        <taxon>campanulids</taxon>
        <taxon>Asterales</taxon>
        <taxon>Asteraceae</taxon>
        <taxon>Asteroideae</taxon>
        <taxon>Anthemideae</taxon>
        <taxon>Anthemidinae</taxon>
        <taxon>Tanacetum</taxon>
    </lineage>
</organism>
<reference evidence="1" key="1">
    <citation type="journal article" date="2019" name="Sci. Rep.">
        <title>Draft genome of Tanacetum cinerariifolium, the natural source of mosquito coil.</title>
        <authorList>
            <person name="Yamashiro T."/>
            <person name="Shiraishi A."/>
            <person name="Satake H."/>
            <person name="Nakayama K."/>
        </authorList>
    </citation>
    <scope>NUCLEOTIDE SEQUENCE</scope>
</reference>
<name>A0A6L2JGC4_TANCI</name>
<sequence>MGCDIEVWTKLGGLLEGIHGLFSEKYCRLSQEGYLRVSMACLVGGIVAKSGGLLVGIHCLFSGRQSKTKAADYEHIKWIKDLVPRTMWSQVSVSYDKHALWKSHIGSINVNNSMDLRSTKNLLEMSTPNVESSLSRSFKSSNGITTSIWIGSLNGTLNDVRTALDDNLKGIQMQYLPQTIWRRSDKDRAAAMIQAIDKLLKTRRIMRSLEKFVGGRLYKGDFWMLQRTI</sequence>
<dbReference type="EMBL" id="BKCJ010000757">
    <property type="protein sequence ID" value="GEU36001.1"/>
    <property type="molecule type" value="Genomic_DNA"/>
</dbReference>
<comment type="caution">
    <text evidence="1">The sequence shown here is derived from an EMBL/GenBank/DDBJ whole genome shotgun (WGS) entry which is preliminary data.</text>
</comment>
<proteinExistence type="predicted"/>